<comment type="subcellular location">
    <subcellularLocation>
        <location evidence="1">Cell membrane</location>
        <topology evidence="1">Multi-pass membrane protein</topology>
    </subcellularLocation>
</comment>
<keyword evidence="4 6" id="KW-1133">Transmembrane helix</keyword>
<feature type="domain" description="ABC3 transporter permease C-terminal" evidence="7">
    <location>
        <begin position="256"/>
        <end position="369"/>
    </location>
</feature>
<evidence type="ECO:0000256" key="4">
    <source>
        <dbReference type="ARBA" id="ARBA00022989"/>
    </source>
</evidence>
<feature type="transmembrane region" description="Helical" evidence="6">
    <location>
        <begin position="346"/>
        <end position="369"/>
    </location>
</feature>
<feature type="transmembrane region" description="Helical" evidence="6">
    <location>
        <begin position="21"/>
        <end position="42"/>
    </location>
</feature>
<gene>
    <name evidence="8" type="ORF">N8M53_03915</name>
</gene>
<dbReference type="GO" id="GO:0005886">
    <property type="term" value="C:plasma membrane"/>
    <property type="evidence" value="ECO:0007669"/>
    <property type="project" value="UniProtKB-SubCell"/>
</dbReference>
<feature type="transmembrane region" description="Helical" evidence="6">
    <location>
        <begin position="784"/>
        <end position="804"/>
    </location>
</feature>
<dbReference type="EMBL" id="CP114588">
    <property type="protein sequence ID" value="WBA09362.1"/>
    <property type="molecule type" value="Genomic_DNA"/>
</dbReference>
<organism evidence="8 9">
    <name type="scientific">Salinivibrio kushneri</name>
    <dbReference type="NCBI Taxonomy" id="1908198"/>
    <lineage>
        <taxon>Bacteria</taxon>
        <taxon>Pseudomonadati</taxon>
        <taxon>Pseudomonadota</taxon>
        <taxon>Gammaproteobacteria</taxon>
        <taxon>Vibrionales</taxon>
        <taxon>Vibrionaceae</taxon>
        <taxon>Salinivibrio</taxon>
    </lineage>
</organism>
<sequence length="813" mass="89677">MASNNGLLNRWAWRELLHGQIWPVAVALALIITCVFALSALADRIENVLTQQGRNLIAADTVLRTRQPLNTEQIEAFKQAGATVSAQTRFGTMAFSEQKMQLVSVKAVDSRYPLRGDLVLEQNGQAIGGDRRIQPGELWLSERVFSLLDVKPGDTVSIGNLDLNVSGTLAAEPELSFNPFSQMPAVMMHRADVPAAGVVREGSRVRYRYFLTGDEPSLSAAKASYTLQDGERWVDENTSDRTGDMLDRSRQYLSLTVVLVIVMAAATLTLTCQHYAKSRADLVAMLKSLGASQQWVRRWLARQLTLLFVLATAVGLAAGYTLEVLLRLPLTDVLPSPLPSYGWVPWVLAPGVALLVALPALGVPLLKLLDAPALAAVQSQAARGRQRRGTAAILIAIPVGALALWAFDNTLLWTVLGAMAVMIVLLALAGLGLLRLVKSRVRAPSVKLALSRITRNKLASSVQLGALAISFMLLAIIWLLRTDLLADWGRMLPPDAPNVFALNIAPSEQQDYVGELDDASLMRSDAYPIVRGRLVGKNGERYQIPTDEAERDEADEALRRELNFTWRDSLPSHNEVIAGDWPTENGVSVEADIAERLEIEIGDSLTFSVTGQDFTATVNSIREVEWRNMRPNFYFIFDRETLADKPANWLVSFRLDESQTPLLNRLAREYPTVTLLDLRTMSSRIQSILRQIGLSLSVLAGLAVISGLLLLLTLLRISLSERQQEINLYRTLGASRTRIQRTLWSEYGVMAFVSGLMAVLGAEAAMVGLLKWGFEMEVRLHPELWAVLPVLAVALVFVTVASMLRKLIDPQRR</sequence>
<feature type="transmembrane region" description="Helical" evidence="6">
    <location>
        <begin position="747"/>
        <end position="772"/>
    </location>
</feature>
<dbReference type="PANTHER" id="PTHR30287">
    <property type="entry name" value="MEMBRANE COMPONENT OF PREDICTED ABC SUPERFAMILY METABOLITE UPTAKE TRANSPORTER"/>
    <property type="match status" value="1"/>
</dbReference>
<dbReference type="Pfam" id="PF02687">
    <property type="entry name" value="FtsX"/>
    <property type="match status" value="2"/>
</dbReference>
<evidence type="ECO:0000256" key="6">
    <source>
        <dbReference type="SAM" id="Phobius"/>
    </source>
</evidence>
<keyword evidence="2" id="KW-1003">Cell membrane</keyword>
<dbReference type="PANTHER" id="PTHR30287:SF1">
    <property type="entry name" value="INNER MEMBRANE PROTEIN"/>
    <property type="match status" value="1"/>
</dbReference>
<dbReference type="AlphaFoldDB" id="A0AA47LSL1"/>
<dbReference type="InterPro" id="IPR003838">
    <property type="entry name" value="ABC3_permease_C"/>
</dbReference>
<feature type="transmembrane region" description="Helical" evidence="6">
    <location>
        <begin position="390"/>
        <end position="407"/>
    </location>
</feature>
<reference evidence="8" key="1">
    <citation type="submission" date="2022-09" db="EMBL/GenBank/DDBJ databases">
        <authorList>
            <person name="Li Z.-J."/>
        </authorList>
    </citation>
    <scope>NUCLEOTIDE SEQUENCE</scope>
    <source>
        <strain evidence="8">TGB11</strain>
    </source>
</reference>
<feature type="domain" description="ABC3 transporter permease C-terminal" evidence="7">
    <location>
        <begin position="698"/>
        <end position="807"/>
    </location>
</feature>
<dbReference type="InterPro" id="IPR038766">
    <property type="entry name" value="Membrane_comp_ABC_pdt"/>
</dbReference>
<evidence type="ECO:0000313" key="8">
    <source>
        <dbReference type="EMBL" id="WBA09362.1"/>
    </source>
</evidence>
<evidence type="ECO:0000259" key="7">
    <source>
        <dbReference type="Pfam" id="PF02687"/>
    </source>
</evidence>
<evidence type="ECO:0000256" key="2">
    <source>
        <dbReference type="ARBA" id="ARBA00022475"/>
    </source>
</evidence>
<evidence type="ECO:0000256" key="1">
    <source>
        <dbReference type="ARBA" id="ARBA00004651"/>
    </source>
</evidence>
<keyword evidence="5 6" id="KW-0472">Membrane</keyword>
<evidence type="ECO:0000313" key="9">
    <source>
        <dbReference type="Proteomes" id="UP001164748"/>
    </source>
</evidence>
<dbReference type="Proteomes" id="UP001164748">
    <property type="component" value="Chromosome"/>
</dbReference>
<evidence type="ECO:0000256" key="3">
    <source>
        <dbReference type="ARBA" id="ARBA00022692"/>
    </source>
</evidence>
<feature type="transmembrane region" description="Helical" evidence="6">
    <location>
        <begin position="692"/>
        <end position="715"/>
    </location>
</feature>
<dbReference type="RefSeq" id="WP_269579553.1">
    <property type="nucleotide sequence ID" value="NZ_CP114588.1"/>
</dbReference>
<name>A0AA47LSL1_9GAMM</name>
<keyword evidence="3 6" id="KW-0812">Transmembrane</keyword>
<protein>
    <submittedName>
        <fullName evidence="8">FtsX-like permease family protein</fullName>
    </submittedName>
</protein>
<feature type="transmembrane region" description="Helical" evidence="6">
    <location>
        <begin position="458"/>
        <end position="480"/>
    </location>
</feature>
<evidence type="ECO:0000256" key="5">
    <source>
        <dbReference type="ARBA" id="ARBA00023136"/>
    </source>
</evidence>
<proteinExistence type="predicted"/>
<feature type="transmembrane region" description="Helical" evidence="6">
    <location>
        <begin position="304"/>
        <end position="326"/>
    </location>
</feature>
<accession>A0AA47LSL1</accession>
<feature type="transmembrane region" description="Helical" evidence="6">
    <location>
        <begin position="413"/>
        <end position="437"/>
    </location>
</feature>